<protein>
    <submittedName>
        <fullName evidence="2">Uncharacterized protein</fullName>
    </submittedName>
</protein>
<dbReference type="EMBL" id="VVIW01000008">
    <property type="protein sequence ID" value="NHZ41738.1"/>
    <property type="molecule type" value="Genomic_DNA"/>
</dbReference>
<dbReference type="Proteomes" id="UP000819052">
    <property type="component" value="Unassembled WGS sequence"/>
</dbReference>
<accession>A0ABX0M562</accession>
<feature type="signal peptide" evidence="1">
    <location>
        <begin position="1"/>
        <end position="19"/>
    </location>
</feature>
<keyword evidence="1" id="KW-0732">Signal</keyword>
<proteinExistence type="predicted"/>
<sequence>MKAVHMIVLASFTCASAMAQVTPPGDDCQDLVKLRDRSVGIGASIAKIDLGGDISILNNNDMSSRFMTLLLFEFYLCRLDQALVDSGKAPIPADRRTAWTSELEEAFDKLNAASNGKMAAELTSSVNAARSALLSSWLNGTEKATKFNSTLESNVASTFLSRVPKVDYMRDFKGSAYVKYLVTQGLNVRYDSVMAKGDELVGDQRAAFQQLRTFVALYARGDTSATTMLRSIIMNMNTVASQLASRKSAAMVNLAITADANARASLTATAASKLAELENRVAKLEAPKQE</sequence>
<evidence type="ECO:0000313" key="2">
    <source>
        <dbReference type="EMBL" id="NHZ41738.1"/>
    </source>
</evidence>
<evidence type="ECO:0000256" key="1">
    <source>
        <dbReference type="SAM" id="SignalP"/>
    </source>
</evidence>
<feature type="chain" id="PRO_5046914801" evidence="1">
    <location>
        <begin position="20"/>
        <end position="290"/>
    </location>
</feature>
<dbReference type="RefSeq" id="WP_167077488.1">
    <property type="nucleotide sequence ID" value="NZ_VVIW01000008.1"/>
</dbReference>
<keyword evidence="3" id="KW-1185">Reference proteome</keyword>
<reference evidence="2 3" key="1">
    <citation type="submission" date="2019-09" db="EMBL/GenBank/DDBJ databases">
        <title>Taxonomy of Antarctic Massilia spp.: description of Massilia rubra sp. nov., Massilia aquatica sp. nov., Massilia mucilaginosa sp. nov., Massilia frigida sp. nov. isolated from streams, lakes and regoliths.</title>
        <authorList>
            <person name="Holochova P."/>
            <person name="Sedlacek I."/>
            <person name="Kralova S."/>
            <person name="Maslanova I."/>
            <person name="Busse H.-J."/>
            <person name="Stankova E."/>
            <person name="Vrbovska V."/>
            <person name="Kovarovic V."/>
            <person name="Bartak M."/>
            <person name="Svec P."/>
            <person name="Pantucek R."/>
        </authorList>
    </citation>
    <scope>NUCLEOTIDE SEQUENCE [LARGE SCALE GENOMIC DNA]</scope>
    <source>
        <strain evidence="2 3">CCM 8693</strain>
    </source>
</reference>
<gene>
    <name evidence="2" type="ORF">F1609_16440</name>
</gene>
<evidence type="ECO:0000313" key="3">
    <source>
        <dbReference type="Proteomes" id="UP000819052"/>
    </source>
</evidence>
<organism evidence="2 3">
    <name type="scientific">Massilia aquatica</name>
    <dbReference type="NCBI Taxonomy" id="2609000"/>
    <lineage>
        <taxon>Bacteria</taxon>
        <taxon>Pseudomonadati</taxon>
        <taxon>Pseudomonadota</taxon>
        <taxon>Betaproteobacteria</taxon>
        <taxon>Burkholderiales</taxon>
        <taxon>Oxalobacteraceae</taxon>
        <taxon>Telluria group</taxon>
        <taxon>Massilia</taxon>
    </lineage>
</organism>
<name>A0ABX0M562_9BURK</name>
<comment type="caution">
    <text evidence="2">The sequence shown here is derived from an EMBL/GenBank/DDBJ whole genome shotgun (WGS) entry which is preliminary data.</text>
</comment>